<dbReference type="SUPFAM" id="SSF51735">
    <property type="entry name" value="NAD(P)-binding Rossmann-fold domains"/>
    <property type="match status" value="1"/>
</dbReference>
<dbReference type="Pfam" id="PF22725">
    <property type="entry name" value="GFO_IDH_MocA_C3"/>
    <property type="match status" value="1"/>
</dbReference>
<dbReference type="InterPro" id="IPR000683">
    <property type="entry name" value="Gfo/Idh/MocA-like_OxRdtase_N"/>
</dbReference>
<proteinExistence type="predicted"/>
<accession>A0ABQ6CPZ0</accession>
<keyword evidence="1" id="KW-0560">Oxidoreductase</keyword>
<dbReference type="InterPro" id="IPR050463">
    <property type="entry name" value="Gfo/Idh/MocA_oxidrdct_glycsds"/>
</dbReference>
<evidence type="ECO:0000313" key="4">
    <source>
        <dbReference type="EMBL" id="GLS22412.1"/>
    </source>
</evidence>
<dbReference type="Pfam" id="PF01408">
    <property type="entry name" value="GFO_IDH_MocA"/>
    <property type="match status" value="1"/>
</dbReference>
<dbReference type="Proteomes" id="UP001156882">
    <property type="component" value="Unassembled WGS sequence"/>
</dbReference>
<dbReference type="PANTHER" id="PTHR43818:SF11">
    <property type="entry name" value="BCDNA.GH03377"/>
    <property type="match status" value="1"/>
</dbReference>
<organism evidence="4 5">
    <name type="scientific">Labrys miyagiensis</name>
    <dbReference type="NCBI Taxonomy" id="346912"/>
    <lineage>
        <taxon>Bacteria</taxon>
        <taxon>Pseudomonadati</taxon>
        <taxon>Pseudomonadota</taxon>
        <taxon>Alphaproteobacteria</taxon>
        <taxon>Hyphomicrobiales</taxon>
        <taxon>Xanthobacteraceae</taxon>
        <taxon>Labrys</taxon>
    </lineage>
</organism>
<reference evidence="5" key="1">
    <citation type="journal article" date="2019" name="Int. J. Syst. Evol. Microbiol.">
        <title>The Global Catalogue of Microorganisms (GCM) 10K type strain sequencing project: providing services to taxonomists for standard genome sequencing and annotation.</title>
        <authorList>
            <consortium name="The Broad Institute Genomics Platform"/>
            <consortium name="The Broad Institute Genome Sequencing Center for Infectious Disease"/>
            <person name="Wu L."/>
            <person name="Ma J."/>
        </authorList>
    </citation>
    <scope>NUCLEOTIDE SEQUENCE [LARGE SCALE GENOMIC DNA]</scope>
    <source>
        <strain evidence="5">NBRC 101365</strain>
    </source>
</reference>
<dbReference type="InterPro" id="IPR055170">
    <property type="entry name" value="GFO_IDH_MocA-like_dom"/>
</dbReference>
<gene>
    <name evidence="4" type="ORF">GCM10007874_54300</name>
</gene>
<comment type="caution">
    <text evidence="4">The sequence shown here is derived from an EMBL/GenBank/DDBJ whole genome shotgun (WGS) entry which is preliminary data.</text>
</comment>
<protein>
    <submittedName>
        <fullName evidence="4">Myo-inositol 2-dehydrogenase</fullName>
    </submittedName>
</protein>
<evidence type="ECO:0000259" key="3">
    <source>
        <dbReference type="Pfam" id="PF22725"/>
    </source>
</evidence>
<sequence length="384" mass="41084">MKGRVRIGLIGAGFIGRSHGLAVRAVNAVFKDCPLAAKAHILADADPERLKSTAESLAFAQATTDWREAVDKADAIIIAVPSNGHAQIARRAIAQGKPFLCEKPVGLSSAEAQALADEAAAKGIVNAVGFTYLRSPLVRHARNLVEQGVIGRPLHFYGRHFEDYLASAEASFSWRLSAATAGRCGALGDLGCHIISVARFLLGPVEALVGTSAIMHPQRPTQDPATPMRAVENEDFAAALLRFAGGTPGVIETSRVALGRKMDLTFELIGERGALRFEAERMNEIGLYLDDKSGSGFRRLLIDPSHPDYGAFLPAPGHGLGFNDLKTIELKLFIEAIAVGRNAYPDLAEAARISRICEAILDSGASGQWIHEPETLPVPQRMNA</sequence>
<feature type="domain" description="GFO/IDH/MocA-like oxidoreductase" evidence="3">
    <location>
        <begin position="138"/>
        <end position="276"/>
    </location>
</feature>
<dbReference type="Gene3D" id="3.40.50.720">
    <property type="entry name" value="NAD(P)-binding Rossmann-like Domain"/>
    <property type="match status" value="1"/>
</dbReference>
<dbReference type="EMBL" id="BSPC01000063">
    <property type="protein sequence ID" value="GLS22412.1"/>
    <property type="molecule type" value="Genomic_DNA"/>
</dbReference>
<feature type="domain" description="Gfo/Idh/MocA-like oxidoreductase N-terminal" evidence="2">
    <location>
        <begin position="5"/>
        <end position="130"/>
    </location>
</feature>
<dbReference type="PANTHER" id="PTHR43818">
    <property type="entry name" value="BCDNA.GH03377"/>
    <property type="match status" value="1"/>
</dbReference>
<evidence type="ECO:0000256" key="1">
    <source>
        <dbReference type="ARBA" id="ARBA00023002"/>
    </source>
</evidence>
<name>A0ABQ6CPZ0_9HYPH</name>
<dbReference type="RefSeq" id="WP_284315376.1">
    <property type="nucleotide sequence ID" value="NZ_BSPC01000063.1"/>
</dbReference>
<dbReference type="InterPro" id="IPR036291">
    <property type="entry name" value="NAD(P)-bd_dom_sf"/>
</dbReference>
<dbReference type="SUPFAM" id="SSF55347">
    <property type="entry name" value="Glyceraldehyde-3-phosphate dehydrogenase-like, C-terminal domain"/>
    <property type="match status" value="1"/>
</dbReference>
<evidence type="ECO:0000313" key="5">
    <source>
        <dbReference type="Proteomes" id="UP001156882"/>
    </source>
</evidence>
<evidence type="ECO:0000259" key="2">
    <source>
        <dbReference type="Pfam" id="PF01408"/>
    </source>
</evidence>
<keyword evidence="5" id="KW-1185">Reference proteome</keyword>
<dbReference type="Gene3D" id="3.30.360.10">
    <property type="entry name" value="Dihydrodipicolinate Reductase, domain 2"/>
    <property type="match status" value="1"/>
</dbReference>